<reference evidence="1" key="2">
    <citation type="journal article" date="2015" name="Fish Shellfish Immunol.">
        <title>Early steps in the European eel (Anguilla anguilla)-Vibrio vulnificus interaction in the gills: Role of the RtxA13 toxin.</title>
        <authorList>
            <person name="Callol A."/>
            <person name="Pajuelo D."/>
            <person name="Ebbesson L."/>
            <person name="Teles M."/>
            <person name="MacKenzie S."/>
            <person name="Amaro C."/>
        </authorList>
    </citation>
    <scope>NUCLEOTIDE SEQUENCE</scope>
</reference>
<evidence type="ECO:0000313" key="1">
    <source>
        <dbReference type="EMBL" id="JAI04827.1"/>
    </source>
</evidence>
<organism evidence="1">
    <name type="scientific">Anguilla anguilla</name>
    <name type="common">European freshwater eel</name>
    <name type="synonym">Muraena anguilla</name>
    <dbReference type="NCBI Taxonomy" id="7936"/>
    <lineage>
        <taxon>Eukaryota</taxon>
        <taxon>Metazoa</taxon>
        <taxon>Chordata</taxon>
        <taxon>Craniata</taxon>
        <taxon>Vertebrata</taxon>
        <taxon>Euteleostomi</taxon>
        <taxon>Actinopterygii</taxon>
        <taxon>Neopterygii</taxon>
        <taxon>Teleostei</taxon>
        <taxon>Anguilliformes</taxon>
        <taxon>Anguillidae</taxon>
        <taxon>Anguilla</taxon>
    </lineage>
</organism>
<name>A0A0E9XQZ1_ANGAN</name>
<dbReference type="EMBL" id="GBXM01003751">
    <property type="protein sequence ID" value="JAI04827.1"/>
    <property type="molecule type" value="Transcribed_RNA"/>
</dbReference>
<proteinExistence type="predicted"/>
<reference evidence="1" key="1">
    <citation type="submission" date="2014-11" db="EMBL/GenBank/DDBJ databases">
        <authorList>
            <person name="Amaro Gonzalez C."/>
        </authorList>
    </citation>
    <scope>NUCLEOTIDE SEQUENCE</scope>
</reference>
<accession>A0A0E9XQZ1</accession>
<sequence>MHICTPAEPCMLNCSIEFMM</sequence>
<dbReference type="AlphaFoldDB" id="A0A0E9XQZ1"/>
<protein>
    <submittedName>
        <fullName evidence="1">Uncharacterized protein</fullName>
    </submittedName>
</protein>